<dbReference type="InterPro" id="IPR006448">
    <property type="entry name" value="Phage_term_ssu_P27"/>
</dbReference>
<name>A0A3C1KMJ3_9GAMM</name>
<dbReference type="EMBL" id="DMND01000111">
    <property type="protein sequence ID" value="HAN27678.1"/>
    <property type="molecule type" value="Genomic_DNA"/>
</dbReference>
<evidence type="ECO:0000313" key="1">
    <source>
        <dbReference type="EMBL" id="HAN27678.1"/>
    </source>
</evidence>
<accession>A0A3C1KMJ3</accession>
<dbReference type="Pfam" id="PF05119">
    <property type="entry name" value="Terminase_4"/>
    <property type="match status" value="1"/>
</dbReference>
<reference evidence="1 2" key="1">
    <citation type="journal article" date="2018" name="Nat. Biotechnol.">
        <title>A standardized bacterial taxonomy based on genome phylogeny substantially revises the tree of life.</title>
        <authorList>
            <person name="Parks D.H."/>
            <person name="Chuvochina M."/>
            <person name="Waite D.W."/>
            <person name="Rinke C."/>
            <person name="Skarshewski A."/>
            <person name="Chaumeil P.A."/>
            <person name="Hugenholtz P."/>
        </authorList>
    </citation>
    <scope>NUCLEOTIDE SEQUENCE [LARGE SCALE GENOMIC DNA]</scope>
    <source>
        <strain evidence="1">UBA9158</strain>
    </source>
</reference>
<dbReference type="Proteomes" id="UP000259273">
    <property type="component" value="Unassembled WGS sequence"/>
</dbReference>
<comment type="caution">
    <text evidence="1">The sequence shown here is derived from an EMBL/GenBank/DDBJ whole genome shotgun (WGS) entry which is preliminary data.</text>
</comment>
<dbReference type="AlphaFoldDB" id="A0A3C1KMJ3"/>
<protein>
    <recommendedName>
        <fullName evidence="3">Phage terminase small subunit P27 family</fullName>
    </recommendedName>
</protein>
<evidence type="ECO:0000313" key="2">
    <source>
        <dbReference type="Proteomes" id="UP000259273"/>
    </source>
</evidence>
<gene>
    <name evidence="1" type="ORF">DCP75_08155</name>
</gene>
<evidence type="ECO:0008006" key="3">
    <source>
        <dbReference type="Google" id="ProtNLM"/>
    </source>
</evidence>
<sequence>MESAPELIISQNWVNPLKKPTTTTPPKTLSPAAASWWKRLHAEFDLTDEGAAFLLETALRAFDRMNQAAELVDKHGVAIADRYNQLKANPAVAAERDARAAMLGAFKALNLDILPPLKPGRPGGR</sequence>
<proteinExistence type="predicted"/>
<organism evidence="1 2">
    <name type="scientific">Haliea salexigens</name>
    <dbReference type="NCBI Taxonomy" id="287487"/>
    <lineage>
        <taxon>Bacteria</taxon>
        <taxon>Pseudomonadati</taxon>
        <taxon>Pseudomonadota</taxon>
        <taxon>Gammaproteobacteria</taxon>
        <taxon>Cellvibrionales</taxon>
        <taxon>Halieaceae</taxon>
        <taxon>Haliea</taxon>
    </lineage>
</organism>